<dbReference type="InterPro" id="IPR057666">
    <property type="entry name" value="DrpA_SLOG"/>
</dbReference>
<evidence type="ECO:0000313" key="4">
    <source>
        <dbReference type="EMBL" id="NTS65858.1"/>
    </source>
</evidence>
<evidence type="ECO:0000259" key="2">
    <source>
        <dbReference type="Pfam" id="PF02481"/>
    </source>
</evidence>
<dbReference type="Proteomes" id="UP000621447">
    <property type="component" value="Unassembled WGS sequence"/>
</dbReference>
<dbReference type="PANTHER" id="PTHR43022">
    <property type="entry name" value="PROTEIN SMF"/>
    <property type="match status" value="1"/>
</dbReference>
<evidence type="ECO:0000313" key="5">
    <source>
        <dbReference type="Proteomes" id="UP000621447"/>
    </source>
</evidence>
<dbReference type="Gene3D" id="1.10.10.10">
    <property type="entry name" value="Winged helix-like DNA-binding domain superfamily/Winged helix DNA-binding domain"/>
    <property type="match status" value="1"/>
</dbReference>
<gene>
    <name evidence="4" type="primary">dprA</name>
    <name evidence="4" type="ORF">HRV97_11880</name>
</gene>
<name>A0ABX2JHK9_9SPHN</name>
<feature type="domain" description="Smf/DprA SLOG" evidence="2">
    <location>
        <begin position="74"/>
        <end position="279"/>
    </location>
</feature>
<dbReference type="InterPro" id="IPR003488">
    <property type="entry name" value="DprA"/>
</dbReference>
<dbReference type="PANTHER" id="PTHR43022:SF1">
    <property type="entry name" value="PROTEIN SMF"/>
    <property type="match status" value="1"/>
</dbReference>
<accession>A0ABX2JHK9</accession>
<dbReference type="NCBIfam" id="TIGR00732">
    <property type="entry name" value="dprA"/>
    <property type="match status" value="1"/>
</dbReference>
<feature type="domain" description="DprA winged helix" evidence="3">
    <location>
        <begin position="302"/>
        <end position="360"/>
    </location>
</feature>
<proteinExistence type="inferred from homology"/>
<organism evidence="4 5">
    <name type="scientific">Sphingomonas hominis</name>
    <dbReference type="NCBI Taxonomy" id="2741495"/>
    <lineage>
        <taxon>Bacteria</taxon>
        <taxon>Pseudomonadati</taxon>
        <taxon>Pseudomonadota</taxon>
        <taxon>Alphaproteobacteria</taxon>
        <taxon>Sphingomonadales</taxon>
        <taxon>Sphingomonadaceae</taxon>
        <taxon>Sphingomonas</taxon>
    </lineage>
</organism>
<evidence type="ECO:0000256" key="1">
    <source>
        <dbReference type="ARBA" id="ARBA00006525"/>
    </source>
</evidence>
<keyword evidence="5" id="KW-1185">Reference proteome</keyword>
<reference evidence="4 5" key="1">
    <citation type="submission" date="2020-06" db="EMBL/GenBank/DDBJ databases">
        <title>Sphingomonas hominis sp. nov., a member of the Sphingomonas, isolated from the hair of a 22-year-old girl.</title>
        <authorList>
            <person name="Zhang D.-F."/>
            <person name="Cui X.-W."/>
        </authorList>
    </citation>
    <scope>NUCLEOTIDE SEQUENCE [LARGE SCALE GENOMIC DNA]</scope>
    <source>
        <strain evidence="4 5">HHU CXW</strain>
    </source>
</reference>
<sequence>MDDNDALARLRLIRTASIGPVSFRQLIARFGTAAAAIEALPDLARRGGGRVPAVTDTGVALREMEAVARIGARYLFLGRDDYPPLLAELSDAPPVLTIRGDRSLASRDTVAMVGARNASAASCRFARGLAQEVAQAGAVVVSGLARGIDTAAHEGAGSATIGVIAGGIDVAYPPENARLQDRIAADALLVAEMPPGTEPRARHFPHRNRIIAALSLGTVVIEAAPRSGSLITARLAGEAGREVMAVPGHPSDPRAQGCNGLIRDGAVLVQSAADVLEQIRPIDPRAVNRLNGVRSPNAAWGAPPPEDASEAERRRIVSLLGPVPVGVDELVRQAGLAPAVVQMVLLELELGGRLERHAAGRVSLC</sequence>
<dbReference type="Gene3D" id="3.40.50.450">
    <property type="match status" value="1"/>
</dbReference>
<evidence type="ECO:0000259" key="3">
    <source>
        <dbReference type="Pfam" id="PF17782"/>
    </source>
</evidence>
<dbReference type="SUPFAM" id="SSF102405">
    <property type="entry name" value="MCP/YpsA-like"/>
    <property type="match status" value="1"/>
</dbReference>
<dbReference type="EMBL" id="JABULH010000005">
    <property type="protein sequence ID" value="NTS65858.1"/>
    <property type="molecule type" value="Genomic_DNA"/>
</dbReference>
<comment type="similarity">
    <text evidence="1">Belongs to the DprA/Smf family.</text>
</comment>
<dbReference type="Pfam" id="PF21102">
    <property type="entry name" value="DprA_N"/>
    <property type="match status" value="1"/>
</dbReference>
<dbReference type="InterPro" id="IPR036388">
    <property type="entry name" value="WH-like_DNA-bd_sf"/>
</dbReference>
<dbReference type="RefSeq" id="WP_174194771.1">
    <property type="nucleotide sequence ID" value="NZ_JABULH010000005.1"/>
</dbReference>
<dbReference type="Pfam" id="PF02481">
    <property type="entry name" value="DNA_processg_A"/>
    <property type="match status" value="1"/>
</dbReference>
<comment type="caution">
    <text evidence="4">The sequence shown here is derived from an EMBL/GenBank/DDBJ whole genome shotgun (WGS) entry which is preliminary data.</text>
</comment>
<protein>
    <submittedName>
        <fullName evidence="4">DNA-protecting protein DprA</fullName>
    </submittedName>
</protein>
<dbReference type="Pfam" id="PF17782">
    <property type="entry name" value="WHD_DprA"/>
    <property type="match status" value="1"/>
</dbReference>
<dbReference type="InterPro" id="IPR041614">
    <property type="entry name" value="DprA_WH"/>
</dbReference>